<keyword evidence="1" id="KW-1133">Transmembrane helix</keyword>
<accession>A0A376CQS7</accession>
<evidence type="ECO:0000313" key="3">
    <source>
        <dbReference type="Proteomes" id="UP000254647"/>
    </source>
</evidence>
<keyword evidence="1" id="KW-0472">Membrane</keyword>
<protein>
    <submittedName>
        <fullName evidence="2">Uncharacterized protein</fullName>
    </submittedName>
</protein>
<dbReference type="EMBL" id="UFXW01000002">
    <property type="protein sequence ID" value="STC70653.1"/>
    <property type="molecule type" value="Genomic_DNA"/>
</dbReference>
<dbReference type="Proteomes" id="UP000254647">
    <property type="component" value="Unassembled WGS sequence"/>
</dbReference>
<evidence type="ECO:0000313" key="2">
    <source>
        <dbReference type="EMBL" id="STC70653.1"/>
    </source>
</evidence>
<keyword evidence="1" id="KW-0812">Transmembrane</keyword>
<sequence length="78" mass="9540">MIEQLQNDFLFWIFIYALMVMLTYLEWLILSERIKSIEKNKTHPAHEYTVLDIEQHIPIKHIGQLVTNFMKKMMVRLY</sequence>
<gene>
    <name evidence="2" type="ORF">NCTC10767_00023</name>
</gene>
<evidence type="ECO:0000256" key="1">
    <source>
        <dbReference type="SAM" id="Phobius"/>
    </source>
</evidence>
<organism evidence="2 3">
    <name type="scientific">Escherichia coli</name>
    <dbReference type="NCBI Taxonomy" id="562"/>
    <lineage>
        <taxon>Bacteria</taxon>
        <taxon>Pseudomonadati</taxon>
        <taxon>Pseudomonadota</taxon>
        <taxon>Gammaproteobacteria</taxon>
        <taxon>Enterobacterales</taxon>
        <taxon>Enterobacteriaceae</taxon>
        <taxon>Escherichia</taxon>
    </lineage>
</organism>
<feature type="transmembrane region" description="Helical" evidence="1">
    <location>
        <begin position="12"/>
        <end position="30"/>
    </location>
</feature>
<name>A0A376CQS7_ECOLX</name>
<proteinExistence type="predicted"/>
<reference evidence="2 3" key="1">
    <citation type="submission" date="2018-06" db="EMBL/GenBank/DDBJ databases">
        <authorList>
            <consortium name="Pathogen Informatics"/>
            <person name="Doyle S."/>
        </authorList>
    </citation>
    <scope>NUCLEOTIDE SEQUENCE [LARGE SCALE GENOMIC DNA]</scope>
    <source>
        <strain evidence="2 3">NCTC10767</strain>
    </source>
</reference>
<dbReference type="AlphaFoldDB" id="A0A376CQS7"/>